<protein>
    <recommendedName>
        <fullName evidence="5">DUF2304 domain-containing protein</fullName>
    </recommendedName>
</protein>
<comment type="caution">
    <text evidence="3">The sequence shown here is derived from an EMBL/GenBank/DDBJ whole genome shotgun (WGS) entry which is preliminary data.</text>
</comment>
<dbReference type="EMBL" id="BEDT01000005">
    <property type="protein sequence ID" value="GAX48171.1"/>
    <property type="molecule type" value="Genomic_DNA"/>
</dbReference>
<feature type="transmembrane region" description="Helical" evidence="2">
    <location>
        <begin position="67"/>
        <end position="88"/>
    </location>
</feature>
<feature type="compositionally biased region" description="Polar residues" evidence="1">
    <location>
        <begin position="125"/>
        <end position="136"/>
    </location>
</feature>
<evidence type="ECO:0000256" key="1">
    <source>
        <dbReference type="SAM" id="MobiDB-lite"/>
    </source>
</evidence>
<feature type="transmembrane region" description="Helical" evidence="2">
    <location>
        <begin position="6"/>
        <end position="26"/>
    </location>
</feature>
<keyword evidence="4" id="KW-1185">Reference proteome</keyword>
<dbReference type="RefSeq" id="WP_432205774.1">
    <property type="nucleotide sequence ID" value="NZ_BEDT01000005.1"/>
</dbReference>
<proteinExistence type="predicted"/>
<dbReference type="Proteomes" id="UP000218689">
    <property type="component" value="Unassembled WGS sequence"/>
</dbReference>
<reference evidence="4" key="1">
    <citation type="submission" date="2017-08" db="EMBL/GenBank/DDBJ databases">
        <title>Draft genome sequence of Lactococcus sp. strain Rs-Y01, isolated from the gut of the lower termite Reticulitermes speratus.</title>
        <authorList>
            <person name="Ohkuma M."/>
            <person name="Yuki M."/>
        </authorList>
    </citation>
    <scope>NUCLEOTIDE SEQUENCE [LARGE SCALE GENOMIC DNA]</scope>
    <source>
        <strain evidence="4">Rs-Y01</strain>
    </source>
</reference>
<gene>
    <name evidence="3" type="ORF">RsY01_1786</name>
</gene>
<keyword evidence="2" id="KW-1133">Transmembrane helix</keyword>
<evidence type="ECO:0008006" key="5">
    <source>
        <dbReference type="Google" id="ProtNLM"/>
    </source>
</evidence>
<dbReference type="Pfam" id="PF10066">
    <property type="entry name" value="DUF2304"/>
    <property type="match status" value="1"/>
</dbReference>
<keyword evidence="2" id="KW-0812">Transmembrane</keyword>
<evidence type="ECO:0000313" key="3">
    <source>
        <dbReference type="EMBL" id="GAX48171.1"/>
    </source>
</evidence>
<accession>A0A224XF25</accession>
<name>A0A224XF25_9LACT</name>
<feature type="transmembrane region" description="Helical" evidence="2">
    <location>
        <begin position="38"/>
        <end position="55"/>
    </location>
</feature>
<feature type="region of interest" description="Disordered" evidence="1">
    <location>
        <begin position="117"/>
        <end position="136"/>
    </location>
</feature>
<evidence type="ECO:0000313" key="4">
    <source>
        <dbReference type="Proteomes" id="UP000218689"/>
    </source>
</evidence>
<sequence length="136" mass="15532">MMPLPLRIIAIILAVLFFIYTIRLIRKNIAEVRHMLKWFILALVILFGALFSELASKIANAVGVKTLTSFALFVLVGMLIMISLRYQISLISAEKQIKTLIQEISILRKDMKDAELDQSEKQEKVNQATKNLEQNN</sequence>
<evidence type="ECO:0000256" key="2">
    <source>
        <dbReference type="SAM" id="Phobius"/>
    </source>
</evidence>
<dbReference type="AlphaFoldDB" id="A0A224XF25"/>
<organism evidence="3 4">
    <name type="scientific">Pseudolactococcus reticulitermitis</name>
    <dbReference type="NCBI Taxonomy" id="2025039"/>
    <lineage>
        <taxon>Bacteria</taxon>
        <taxon>Bacillati</taxon>
        <taxon>Bacillota</taxon>
        <taxon>Bacilli</taxon>
        <taxon>Lactobacillales</taxon>
        <taxon>Streptococcaceae</taxon>
        <taxon>Pseudolactococcus</taxon>
    </lineage>
</organism>
<keyword evidence="2" id="KW-0472">Membrane</keyword>
<dbReference type="InterPro" id="IPR019277">
    <property type="entry name" value="DUF2304"/>
</dbReference>